<proteinExistence type="predicted"/>
<feature type="region of interest" description="Disordered" evidence="1">
    <location>
        <begin position="103"/>
        <end position="129"/>
    </location>
</feature>
<accession>A0A7W8X810</accession>
<evidence type="ECO:0000313" key="3">
    <source>
        <dbReference type="Proteomes" id="UP000585507"/>
    </source>
</evidence>
<name>A0A7W8X810_9HYPH</name>
<evidence type="ECO:0000313" key="2">
    <source>
        <dbReference type="EMBL" id="MBB5536840.1"/>
    </source>
</evidence>
<dbReference type="RefSeq" id="WP_018328384.1">
    <property type="nucleotide sequence ID" value="NZ_JACHBK010000007.1"/>
</dbReference>
<gene>
    <name evidence="2" type="ORF">GGD55_003551</name>
</gene>
<dbReference type="Proteomes" id="UP000585507">
    <property type="component" value="Unassembled WGS sequence"/>
</dbReference>
<keyword evidence="3" id="KW-1185">Reference proteome</keyword>
<dbReference type="AlphaFoldDB" id="A0A7W8X810"/>
<sequence length="129" mass="14524">MNVDNLYPSNYVRSEDLKGRRHTLTIDRIAVEDVGDDRDKPVIYFKGARKGLVLNKTNAMVIAEVYGKNTESWSGQPLELYVARVNFQGRMVDGIRVDVPALSKTEEAKPDQKPNSNLQEDDLNGSLPF</sequence>
<comment type="caution">
    <text evidence="2">The sequence shown here is derived from an EMBL/GenBank/DDBJ whole genome shotgun (WGS) entry which is preliminary data.</text>
</comment>
<protein>
    <submittedName>
        <fullName evidence="2">Uncharacterized protein</fullName>
    </submittedName>
</protein>
<reference evidence="2 3" key="1">
    <citation type="submission" date="2020-08" db="EMBL/GenBank/DDBJ databases">
        <title>Genomic Encyclopedia of Type Strains, Phase IV (KMG-V): Genome sequencing to study the core and pangenomes of soil and plant-associated prokaryotes.</title>
        <authorList>
            <person name="Whitman W."/>
        </authorList>
    </citation>
    <scope>NUCLEOTIDE SEQUENCE [LARGE SCALE GENOMIC DNA]</scope>
    <source>
        <strain evidence="2 3">SEMIA 4084</strain>
    </source>
</reference>
<evidence type="ECO:0000256" key="1">
    <source>
        <dbReference type="SAM" id="MobiDB-lite"/>
    </source>
</evidence>
<dbReference type="EMBL" id="JACHBK010000007">
    <property type="protein sequence ID" value="MBB5536840.1"/>
    <property type="molecule type" value="Genomic_DNA"/>
</dbReference>
<organism evidence="2 3">
    <name type="scientific">Rhizobium giardinii</name>
    <dbReference type="NCBI Taxonomy" id="56731"/>
    <lineage>
        <taxon>Bacteria</taxon>
        <taxon>Pseudomonadati</taxon>
        <taxon>Pseudomonadota</taxon>
        <taxon>Alphaproteobacteria</taxon>
        <taxon>Hyphomicrobiales</taxon>
        <taxon>Rhizobiaceae</taxon>
        <taxon>Rhizobium/Agrobacterium group</taxon>
        <taxon>Rhizobium</taxon>
    </lineage>
</organism>